<dbReference type="HOGENOM" id="CLU_055491_7_3_1"/>
<proteinExistence type="inferred from homology"/>
<comment type="similarity">
    <text evidence="1">Belongs to the Gfa family.</text>
</comment>
<dbReference type="STRING" id="745531.A0A0C3SF10"/>
<dbReference type="SUPFAM" id="SSF51316">
    <property type="entry name" value="Mss4-like"/>
    <property type="match status" value="1"/>
</dbReference>
<dbReference type="Gene3D" id="2.170.150.70">
    <property type="match status" value="1"/>
</dbReference>
<keyword evidence="6" id="KW-1185">Reference proteome</keyword>
<accession>A0A0C3SF10</accession>
<dbReference type="EMBL" id="KN840447">
    <property type="protein sequence ID" value="KIP11270.1"/>
    <property type="molecule type" value="Genomic_DNA"/>
</dbReference>
<dbReference type="PANTHER" id="PTHR28620:SF1">
    <property type="entry name" value="CENP-V_GFA DOMAIN-CONTAINING PROTEIN"/>
    <property type="match status" value="1"/>
</dbReference>
<feature type="domain" description="CENP-V/GFA" evidence="4">
    <location>
        <begin position="12"/>
        <end position="123"/>
    </location>
</feature>
<dbReference type="InterPro" id="IPR011057">
    <property type="entry name" value="Mss4-like_sf"/>
</dbReference>
<evidence type="ECO:0000259" key="4">
    <source>
        <dbReference type="PROSITE" id="PS51891"/>
    </source>
</evidence>
<reference evidence="5 6" key="1">
    <citation type="journal article" date="2014" name="PLoS Genet.">
        <title>Analysis of the Phlebiopsis gigantea genome, transcriptome and secretome provides insight into its pioneer colonization strategies of wood.</title>
        <authorList>
            <person name="Hori C."/>
            <person name="Ishida T."/>
            <person name="Igarashi K."/>
            <person name="Samejima M."/>
            <person name="Suzuki H."/>
            <person name="Master E."/>
            <person name="Ferreira P."/>
            <person name="Ruiz-Duenas F.J."/>
            <person name="Held B."/>
            <person name="Canessa P."/>
            <person name="Larrondo L.F."/>
            <person name="Schmoll M."/>
            <person name="Druzhinina I.S."/>
            <person name="Kubicek C.P."/>
            <person name="Gaskell J.A."/>
            <person name="Kersten P."/>
            <person name="St John F."/>
            <person name="Glasner J."/>
            <person name="Sabat G."/>
            <person name="Splinter BonDurant S."/>
            <person name="Syed K."/>
            <person name="Yadav J."/>
            <person name="Mgbeahuruike A.C."/>
            <person name="Kovalchuk A."/>
            <person name="Asiegbu F.O."/>
            <person name="Lackner G."/>
            <person name="Hoffmeister D."/>
            <person name="Rencoret J."/>
            <person name="Gutierrez A."/>
            <person name="Sun H."/>
            <person name="Lindquist E."/>
            <person name="Barry K."/>
            <person name="Riley R."/>
            <person name="Grigoriev I.V."/>
            <person name="Henrissat B."/>
            <person name="Kues U."/>
            <person name="Berka R.M."/>
            <person name="Martinez A.T."/>
            <person name="Covert S.F."/>
            <person name="Blanchette R.A."/>
            <person name="Cullen D."/>
        </authorList>
    </citation>
    <scope>NUCLEOTIDE SEQUENCE [LARGE SCALE GENOMIC DNA]</scope>
    <source>
        <strain evidence="5 6">11061_1 CR5-6</strain>
    </source>
</reference>
<evidence type="ECO:0000256" key="1">
    <source>
        <dbReference type="ARBA" id="ARBA00005495"/>
    </source>
</evidence>
<dbReference type="Proteomes" id="UP000053257">
    <property type="component" value="Unassembled WGS sequence"/>
</dbReference>
<dbReference type="Pfam" id="PF04828">
    <property type="entry name" value="GFA"/>
    <property type="match status" value="1"/>
</dbReference>
<evidence type="ECO:0000256" key="3">
    <source>
        <dbReference type="ARBA" id="ARBA00022833"/>
    </source>
</evidence>
<keyword evidence="2" id="KW-0479">Metal-binding</keyword>
<evidence type="ECO:0000313" key="6">
    <source>
        <dbReference type="Proteomes" id="UP000053257"/>
    </source>
</evidence>
<dbReference type="GO" id="GO:0016846">
    <property type="term" value="F:carbon-sulfur lyase activity"/>
    <property type="evidence" value="ECO:0007669"/>
    <property type="project" value="InterPro"/>
</dbReference>
<dbReference type="OrthoDB" id="3264588at2759"/>
<dbReference type="PROSITE" id="PS51891">
    <property type="entry name" value="CENP_V_GFA"/>
    <property type="match status" value="1"/>
</dbReference>
<dbReference type="PANTHER" id="PTHR28620">
    <property type="entry name" value="CENTROMERE PROTEIN V"/>
    <property type="match status" value="1"/>
</dbReference>
<dbReference type="AlphaFoldDB" id="A0A0C3SF10"/>
<keyword evidence="3" id="KW-0862">Zinc</keyword>
<dbReference type="InterPro" id="IPR006913">
    <property type="entry name" value="CENP-V/GFA"/>
</dbReference>
<name>A0A0C3SF10_PHLG1</name>
<dbReference type="GO" id="GO:0046872">
    <property type="term" value="F:metal ion binding"/>
    <property type="evidence" value="ECO:0007669"/>
    <property type="project" value="UniProtKB-KW"/>
</dbReference>
<gene>
    <name evidence="5" type="ORF">PHLGIDRAFT_64149</name>
</gene>
<organism evidence="5 6">
    <name type="scientific">Phlebiopsis gigantea (strain 11061_1 CR5-6)</name>
    <name type="common">White-rot fungus</name>
    <name type="synonym">Peniophora gigantea</name>
    <dbReference type="NCBI Taxonomy" id="745531"/>
    <lineage>
        <taxon>Eukaryota</taxon>
        <taxon>Fungi</taxon>
        <taxon>Dikarya</taxon>
        <taxon>Basidiomycota</taxon>
        <taxon>Agaricomycotina</taxon>
        <taxon>Agaricomycetes</taxon>
        <taxon>Polyporales</taxon>
        <taxon>Phanerochaetaceae</taxon>
        <taxon>Phlebiopsis</taxon>
    </lineage>
</organism>
<protein>
    <recommendedName>
        <fullName evidence="4">CENP-V/GFA domain-containing protein</fullName>
    </recommendedName>
</protein>
<evidence type="ECO:0000256" key="2">
    <source>
        <dbReference type="ARBA" id="ARBA00022723"/>
    </source>
</evidence>
<evidence type="ECO:0000313" key="5">
    <source>
        <dbReference type="EMBL" id="KIP11270.1"/>
    </source>
</evidence>
<sequence>MASTQDPETKTYAGGCHCGRFRFTYPHAPFDDGQHDVCSCNCSICSKQGILWIYVPEDRFGFTRGGFDKLTSYNFNKKVISHYFCSTCGVACACIAGPMNVVAVNVRTLEGVELGNLKLKPFDGKSLP</sequence>
<dbReference type="InterPro" id="IPR052355">
    <property type="entry name" value="CENP-V-like"/>
</dbReference>